<evidence type="ECO:0000259" key="4">
    <source>
        <dbReference type="Pfam" id="PF24883"/>
    </source>
</evidence>
<dbReference type="GO" id="GO:0016787">
    <property type="term" value="F:hydrolase activity"/>
    <property type="evidence" value="ECO:0007669"/>
    <property type="project" value="InterPro"/>
</dbReference>
<accession>A0A8H6NPT0</accession>
<protein>
    <recommendedName>
        <fullName evidence="7">NACHT domain-containing protein</fullName>
    </recommendedName>
</protein>
<dbReference type="SUPFAM" id="SSF56300">
    <property type="entry name" value="Metallo-dependent phosphatases"/>
    <property type="match status" value="1"/>
</dbReference>
<keyword evidence="1" id="KW-0677">Repeat</keyword>
<dbReference type="InterPro" id="IPR029052">
    <property type="entry name" value="Metallo-depent_PP-like"/>
</dbReference>
<evidence type="ECO:0000256" key="1">
    <source>
        <dbReference type="ARBA" id="ARBA00022737"/>
    </source>
</evidence>
<reference evidence="5" key="1">
    <citation type="journal article" date="2020" name="Phytopathology">
        <title>Genome Sequence Resources of Colletotrichum truncatum, C. plurivorum, C. musicola, and C. sojae: Four Species Pathogenic to Soybean (Glycine max).</title>
        <authorList>
            <person name="Rogerio F."/>
            <person name="Boufleur T.R."/>
            <person name="Ciampi-Guillardi M."/>
            <person name="Sukno S.A."/>
            <person name="Thon M.R."/>
            <person name="Massola Junior N.S."/>
            <person name="Baroncelli R."/>
        </authorList>
    </citation>
    <scope>NUCLEOTIDE SEQUENCE</scope>
    <source>
        <strain evidence="5">LFN0074</strain>
    </source>
</reference>
<dbReference type="Gene3D" id="3.60.21.10">
    <property type="match status" value="1"/>
</dbReference>
<evidence type="ECO:0008006" key="7">
    <source>
        <dbReference type="Google" id="ProtNLM"/>
    </source>
</evidence>
<proteinExistence type="predicted"/>
<dbReference type="SUPFAM" id="SSF52540">
    <property type="entry name" value="P-loop containing nucleoside triphosphate hydrolases"/>
    <property type="match status" value="1"/>
</dbReference>
<dbReference type="InterPro" id="IPR004843">
    <property type="entry name" value="Calcineurin-like_PHP"/>
</dbReference>
<organism evidence="5 6">
    <name type="scientific">Colletotrichum musicola</name>
    <dbReference type="NCBI Taxonomy" id="2175873"/>
    <lineage>
        <taxon>Eukaryota</taxon>
        <taxon>Fungi</taxon>
        <taxon>Dikarya</taxon>
        <taxon>Ascomycota</taxon>
        <taxon>Pezizomycotina</taxon>
        <taxon>Sordariomycetes</taxon>
        <taxon>Hypocreomycetidae</taxon>
        <taxon>Glomerellales</taxon>
        <taxon>Glomerellaceae</taxon>
        <taxon>Colletotrichum</taxon>
        <taxon>Colletotrichum orchidearum species complex</taxon>
    </lineage>
</organism>
<feature type="domain" description="Nephrocystin 3-like N-terminal" evidence="4">
    <location>
        <begin position="95"/>
        <end position="141"/>
    </location>
</feature>
<feature type="region of interest" description="Disordered" evidence="2">
    <location>
        <begin position="533"/>
        <end position="552"/>
    </location>
</feature>
<feature type="domain" description="Calcineurin-like phosphoesterase" evidence="3">
    <location>
        <begin position="623"/>
        <end position="697"/>
    </location>
</feature>
<dbReference type="PANTHER" id="PTHR10039:SF5">
    <property type="entry name" value="NACHT DOMAIN-CONTAINING PROTEIN"/>
    <property type="match status" value="1"/>
</dbReference>
<dbReference type="Gene3D" id="3.40.50.300">
    <property type="entry name" value="P-loop containing nucleotide triphosphate hydrolases"/>
    <property type="match status" value="1"/>
</dbReference>
<evidence type="ECO:0000313" key="6">
    <source>
        <dbReference type="Proteomes" id="UP000639643"/>
    </source>
</evidence>
<dbReference type="InterPro" id="IPR027417">
    <property type="entry name" value="P-loop_NTPase"/>
</dbReference>
<gene>
    <name evidence="5" type="ORF">CMUS01_03976</name>
</gene>
<evidence type="ECO:0000256" key="2">
    <source>
        <dbReference type="SAM" id="MobiDB-lite"/>
    </source>
</evidence>
<dbReference type="Proteomes" id="UP000639643">
    <property type="component" value="Unassembled WGS sequence"/>
</dbReference>
<dbReference type="Pfam" id="PF00149">
    <property type="entry name" value="Metallophos"/>
    <property type="match status" value="1"/>
</dbReference>
<name>A0A8H6NPT0_9PEZI</name>
<evidence type="ECO:0000313" key="5">
    <source>
        <dbReference type="EMBL" id="KAF6840322.1"/>
    </source>
</evidence>
<dbReference type="InterPro" id="IPR056884">
    <property type="entry name" value="NPHP3-like_N"/>
</dbReference>
<dbReference type="EMBL" id="WIGM01000102">
    <property type="protein sequence ID" value="KAF6840322.1"/>
    <property type="molecule type" value="Genomic_DNA"/>
</dbReference>
<keyword evidence="6" id="KW-1185">Reference proteome</keyword>
<dbReference type="OrthoDB" id="443402at2759"/>
<dbReference type="Pfam" id="PF24883">
    <property type="entry name" value="NPHP3_N"/>
    <property type="match status" value="1"/>
</dbReference>
<dbReference type="AlphaFoldDB" id="A0A8H6NPT0"/>
<comment type="caution">
    <text evidence="5">The sequence shown here is derived from an EMBL/GenBank/DDBJ whole genome shotgun (WGS) entry which is preliminary data.</text>
</comment>
<feature type="compositionally biased region" description="Acidic residues" evidence="2">
    <location>
        <begin position="535"/>
        <end position="550"/>
    </location>
</feature>
<dbReference type="PANTHER" id="PTHR10039">
    <property type="entry name" value="AMELOGENIN"/>
    <property type="match status" value="1"/>
</dbReference>
<evidence type="ECO:0000259" key="3">
    <source>
        <dbReference type="Pfam" id="PF00149"/>
    </source>
</evidence>
<sequence length="760" mass="86318">MGSLGEASKAWNTATTQRLDDMARQIEDLLEAREASATASEESDRQYDELASSLEKFASEAKNHGLIRAILESLHFAQIKERQNKIPVAHKNAFEWVFREDYMTTFPAWLRGSSSLFWITGKPGSGKSTLMKFIMSHQKTTQLAKATLLFQILVNYAELVRDLFPERSGDSFKYLESWGLEELSAAFEFLKEHPNLPCCILIFVDGLDEYIGEKKGLTKFLRVVAESPNIKVCCASRPWPEFQKAFGGSSAQIEMHDLTKDYMRLYVRDELEKHDMFQKIKSSQNSQAEVLVESISARAEGVFFWVFLVVKSLVKGLNYSDDLECLQQRVSEFPKDLDKFFKRMLESIDGVHKQRVGDVFAALLMAKIPFPLVFFLAQDSLKDLRRNWADNSKSRFSAEDRLLIASAINFGKYRGRYRGEISFEDDTDRRRLELVPPPDRMQEYKDTLLWQCCDLVQAWEVDEGAEFGLNILIGFLHRTVVEFLQNQAFSSDAKRRHFRYIHARILVQKFDWESTILETPRFIRFYDNESNASEASEEGSEASEEGSEAPEEGKLTVWEFFVESSFSRTAANSDKKDSVCRETRLLSSPAFGVTSCGVERGEGRGVSGAAAGKQTMPSRIATRFLILSDTHVQGTASDYAPNESFDVVIHCGDLTQHSKLAELRDTLEMLSGLRAPLKLVIAGNHDFTLDSDAFKSKIEEANRINGEPLAPELIDREFGADGEARRLMKDAEQHDIMFLDEGTHEFYLQNGGFLRVYASP</sequence>